<feature type="region of interest" description="Disordered" evidence="10">
    <location>
        <begin position="1"/>
        <end position="25"/>
    </location>
</feature>
<dbReference type="FunFam" id="3.90.810.10:FF:000005">
    <property type="entry name" value="Non-specific serine/threonine protein kinase"/>
    <property type="match status" value="1"/>
</dbReference>
<dbReference type="InterPro" id="IPR000719">
    <property type="entry name" value="Prot_kinase_dom"/>
</dbReference>
<dbReference type="InterPro" id="IPR000095">
    <property type="entry name" value="CRIB_dom"/>
</dbReference>
<dbReference type="SUPFAM" id="SSF50729">
    <property type="entry name" value="PH domain-like"/>
    <property type="match status" value="1"/>
</dbReference>
<evidence type="ECO:0000256" key="1">
    <source>
        <dbReference type="ARBA" id="ARBA00008874"/>
    </source>
</evidence>
<evidence type="ECO:0000259" key="12">
    <source>
        <dbReference type="PROSITE" id="PS50011"/>
    </source>
</evidence>
<dbReference type="Gene3D" id="3.30.200.20">
    <property type="entry name" value="Phosphorylase Kinase, domain 1"/>
    <property type="match status" value="1"/>
</dbReference>
<dbReference type="Gene3D" id="1.10.510.10">
    <property type="entry name" value="Transferase(Phosphotransferase) domain 1"/>
    <property type="match status" value="1"/>
</dbReference>
<dbReference type="FunFam" id="2.30.29.30:FF:000348">
    <property type="entry name" value="Non-specific serine/threonine protein kinase"/>
    <property type="match status" value="1"/>
</dbReference>
<dbReference type="InterPro" id="IPR036936">
    <property type="entry name" value="CRIB_dom_sf"/>
</dbReference>
<dbReference type="CDD" id="cd06614">
    <property type="entry name" value="STKc_PAK"/>
    <property type="match status" value="1"/>
</dbReference>
<dbReference type="InterPro" id="IPR033923">
    <property type="entry name" value="PAK_BD"/>
</dbReference>
<dbReference type="GO" id="GO:0005524">
    <property type="term" value="F:ATP binding"/>
    <property type="evidence" value="ECO:0007669"/>
    <property type="project" value="UniProtKB-KW"/>
</dbReference>
<dbReference type="Pfam" id="PF00169">
    <property type="entry name" value="PH"/>
    <property type="match status" value="1"/>
</dbReference>
<evidence type="ECO:0000256" key="5">
    <source>
        <dbReference type="ARBA" id="ARBA00022741"/>
    </source>
</evidence>
<dbReference type="SMART" id="SM00285">
    <property type="entry name" value="PBD"/>
    <property type="match status" value="1"/>
</dbReference>
<feature type="domain" description="PH" evidence="11">
    <location>
        <begin position="29"/>
        <end position="124"/>
    </location>
</feature>
<feature type="compositionally biased region" description="Low complexity" evidence="10">
    <location>
        <begin position="344"/>
        <end position="367"/>
    </location>
</feature>
<evidence type="ECO:0000256" key="3">
    <source>
        <dbReference type="ARBA" id="ARBA00022527"/>
    </source>
</evidence>
<dbReference type="PANTHER" id="PTHR45832:SF22">
    <property type="entry name" value="SERINE_THREONINE-PROTEIN KINASE SAMKA-RELATED"/>
    <property type="match status" value="1"/>
</dbReference>
<evidence type="ECO:0000259" key="11">
    <source>
        <dbReference type="PROSITE" id="PS50003"/>
    </source>
</evidence>
<keyword evidence="5" id="KW-0547">Nucleotide-binding</keyword>
<comment type="catalytic activity">
    <reaction evidence="8">
        <text>L-threonyl-[protein] + ATP = O-phospho-L-threonyl-[protein] + ADP + H(+)</text>
        <dbReference type="Rhea" id="RHEA:46608"/>
        <dbReference type="Rhea" id="RHEA-COMP:11060"/>
        <dbReference type="Rhea" id="RHEA-COMP:11605"/>
        <dbReference type="ChEBI" id="CHEBI:15378"/>
        <dbReference type="ChEBI" id="CHEBI:30013"/>
        <dbReference type="ChEBI" id="CHEBI:30616"/>
        <dbReference type="ChEBI" id="CHEBI:61977"/>
        <dbReference type="ChEBI" id="CHEBI:456216"/>
        <dbReference type="EC" id="2.7.11.1"/>
    </reaction>
</comment>
<feature type="compositionally biased region" description="Polar residues" evidence="10">
    <location>
        <begin position="226"/>
        <end position="235"/>
    </location>
</feature>
<dbReference type="Gene3D" id="3.90.810.10">
    <property type="entry name" value="CRIB domain"/>
    <property type="match status" value="1"/>
</dbReference>
<organism evidence="14 15">
    <name type="scientific">Puccinia coronata f. sp. avenae</name>
    <dbReference type="NCBI Taxonomy" id="200324"/>
    <lineage>
        <taxon>Eukaryota</taxon>
        <taxon>Fungi</taxon>
        <taxon>Dikarya</taxon>
        <taxon>Basidiomycota</taxon>
        <taxon>Pucciniomycotina</taxon>
        <taxon>Pucciniomycetes</taxon>
        <taxon>Pucciniales</taxon>
        <taxon>Pucciniaceae</taxon>
        <taxon>Puccinia</taxon>
    </lineage>
</organism>
<name>A0A2N5SKZ5_9BASI</name>
<evidence type="ECO:0000256" key="10">
    <source>
        <dbReference type="SAM" id="MobiDB-lite"/>
    </source>
</evidence>
<evidence type="ECO:0000313" key="14">
    <source>
        <dbReference type="EMBL" id="PLW13917.1"/>
    </source>
</evidence>
<comment type="similarity">
    <text evidence="1">Belongs to the protein kinase superfamily. STE Ser/Thr protein kinase family. STE20 subfamily.</text>
</comment>
<accession>A0A2N5SKZ5</accession>
<dbReference type="InterPro" id="IPR011009">
    <property type="entry name" value="Kinase-like_dom_sf"/>
</dbReference>
<dbReference type="PROSITE" id="PS50003">
    <property type="entry name" value="PH_DOMAIN"/>
    <property type="match status" value="1"/>
</dbReference>
<dbReference type="Pfam" id="PF00069">
    <property type="entry name" value="Pkinase"/>
    <property type="match status" value="1"/>
</dbReference>
<dbReference type="InterPro" id="IPR008271">
    <property type="entry name" value="Ser/Thr_kinase_AS"/>
</dbReference>
<dbReference type="SMART" id="SM00220">
    <property type="entry name" value="S_TKc"/>
    <property type="match status" value="1"/>
</dbReference>
<dbReference type="FunFam" id="1.10.510.10:FF:000139">
    <property type="entry name" value="Non-specific serine/threonine protein kinase"/>
    <property type="match status" value="1"/>
</dbReference>
<evidence type="ECO:0000256" key="6">
    <source>
        <dbReference type="ARBA" id="ARBA00022777"/>
    </source>
</evidence>
<evidence type="ECO:0000256" key="4">
    <source>
        <dbReference type="ARBA" id="ARBA00022679"/>
    </source>
</evidence>
<evidence type="ECO:0000259" key="13">
    <source>
        <dbReference type="PROSITE" id="PS50108"/>
    </source>
</evidence>
<dbReference type="PROSITE" id="PS50011">
    <property type="entry name" value="PROTEIN_KINASE_DOM"/>
    <property type="match status" value="1"/>
</dbReference>
<evidence type="ECO:0000256" key="9">
    <source>
        <dbReference type="ARBA" id="ARBA00048679"/>
    </source>
</evidence>
<dbReference type="GO" id="GO:0004674">
    <property type="term" value="F:protein serine/threonine kinase activity"/>
    <property type="evidence" value="ECO:0007669"/>
    <property type="project" value="UniProtKB-KW"/>
</dbReference>
<evidence type="ECO:0000256" key="7">
    <source>
        <dbReference type="ARBA" id="ARBA00022840"/>
    </source>
</evidence>
<sequence>MILSPPSSSAATSLKPQSSNLSLQSNPSNILRKGLVSLKEDGLRSWKWSQRWLILREQTLTLHKNETTCGAATLIFLQEITNITRTDLKPYCLEVETKDKTYNLALKNDEELYGWMDDIYARSPLIGVSNPTNFVHQVHVGFDPVSGAFTGLPEQWTKLLSSSAITKEDYANNPQAVLDVLEFYTDTQKKEQDEYSSALRHQHQDSLDDLHHHHHPQEEVHESEPTLRSPNNNLPLPQHPFRLEQSSVSKAIHHHQYQLSSPQPRPHLAAPQGIIAPGSSPSHALGDLASAPGQLLPGQGAKETYKPSASSAMTPSLKPLGLAPSRAPAGTPTPGTAKPGGGAACPKPTVTPAPKGASPSGAPQPAGTKGLVQPGKKPVPGKAYERRMSMLTDAQVMAKLRTVVSGQDPNQIYAKMKKIGQGACGSVYLAKTLATGAKVAIKQMNIKAQSRKELIVNEIVVMKESHHPNIVNYLDSFIIRDHLLWVVMEFMEGGALTDVIDNNRIQEDQIASICLESCKGLQHLHNKSIIHRDIKSDNVLLDTQGHVKITDFGFCAKLTDQRSKRATMAGTPYWMAPEVVKQKEYGAKIDIWSLGIMAIEMIENEPPYMEEEQLKALYLIATNGTPKLKHPERSSKELKDFLSVCLCVNVNSRATSDELLQHEFLQKACPRTRLAPLLRFKTSGK</sequence>
<keyword evidence="7" id="KW-0067">ATP-binding</keyword>
<dbReference type="Pfam" id="PF00786">
    <property type="entry name" value="PBD"/>
    <property type="match status" value="1"/>
</dbReference>
<evidence type="ECO:0000256" key="2">
    <source>
        <dbReference type="ARBA" id="ARBA00012513"/>
    </source>
</evidence>
<dbReference type="AlphaFoldDB" id="A0A2N5SKZ5"/>
<dbReference type="SMART" id="SM00233">
    <property type="entry name" value="PH"/>
    <property type="match status" value="1"/>
</dbReference>
<feature type="compositionally biased region" description="Low complexity" evidence="10">
    <location>
        <begin position="327"/>
        <end position="337"/>
    </location>
</feature>
<evidence type="ECO:0000256" key="8">
    <source>
        <dbReference type="ARBA" id="ARBA00047899"/>
    </source>
</evidence>
<dbReference type="CDD" id="cd13279">
    <property type="entry name" value="PH_Cla4_Ste20"/>
    <property type="match status" value="1"/>
</dbReference>
<feature type="domain" description="CRIB" evidence="13">
    <location>
        <begin position="128"/>
        <end position="141"/>
    </location>
</feature>
<dbReference type="GO" id="GO:0106310">
    <property type="term" value="F:protein serine kinase activity"/>
    <property type="evidence" value="ECO:0007669"/>
    <property type="project" value="RHEA"/>
</dbReference>
<comment type="caution">
    <text evidence="14">The sequence shown here is derived from an EMBL/GenBank/DDBJ whole genome shotgun (WGS) entry which is preliminary data.</text>
</comment>
<keyword evidence="6" id="KW-0418">Kinase</keyword>
<feature type="domain" description="Protein kinase" evidence="12">
    <location>
        <begin position="413"/>
        <end position="665"/>
    </location>
</feature>
<dbReference type="SUPFAM" id="SSF56112">
    <property type="entry name" value="Protein kinase-like (PK-like)"/>
    <property type="match status" value="1"/>
</dbReference>
<keyword evidence="4" id="KW-0808">Transferase</keyword>
<dbReference type="InterPro" id="IPR051931">
    <property type="entry name" value="PAK3-like"/>
</dbReference>
<dbReference type="CDD" id="cd01093">
    <property type="entry name" value="CRIB_PAK_like"/>
    <property type="match status" value="1"/>
</dbReference>
<dbReference type="InterPro" id="IPR001849">
    <property type="entry name" value="PH_domain"/>
</dbReference>
<dbReference type="Proteomes" id="UP000235388">
    <property type="component" value="Unassembled WGS sequence"/>
</dbReference>
<dbReference type="Gene3D" id="2.30.29.30">
    <property type="entry name" value="Pleckstrin-homology domain (PH domain)/Phosphotyrosine-binding domain (PTB)"/>
    <property type="match status" value="1"/>
</dbReference>
<dbReference type="OrthoDB" id="248923at2759"/>
<proteinExistence type="inferred from homology"/>
<dbReference type="PROSITE" id="PS50108">
    <property type="entry name" value="CRIB"/>
    <property type="match status" value="1"/>
</dbReference>
<feature type="compositionally biased region" description="Basic and acidic residues" evidence="10">
    <location>
        <begin position="210"/>
        <end position="225"/>
    </location>
</feature>
<dbReference type="PROSITE" id="PS00108">
    <property type="entry name" value="PROTEIN_KINASE_ST"/>
    <property type="match status" value="1"/>
</dbReference>
<keyword evidence="3" id="KW-0723">Serine/threonine-protein kinase</keyword>
<evidence type="ECO:0000313" key="15">
    <source>
        <dbReference type="Proteomes" id="UP000235388"/>
    </source>
</evidence>
<dbReference type="PANTHER" id="PTHR45832">
    <property type="entry name" value="SERINE/THREONINE-PROTEIN KINASE SAMKA-RELATED-RELATED"/>
    <property type="match status" value="1"/>
</dbReference>
<comment type="catalytic activity">
    <reaction evidence="9">
        <text>L-seryl-[protein] + ATP = O-phospho-L-seryl-[protein] + ADP + H(+)</text>
        <dbReference type="Rhea" id="RHEA:17989"/>
        <dbReference type="Rhea" id="RHEA-COMP:9863"/>
        <dbReference type="Rhea" id="RHEA-COMP:11604"/>
        <dbReference type="ChEBI" id="CHEBI:15378"/>
        <dbReference type="ChEBI" id="CHEBI:29999"/>
        <dbReference type="ChEBI" id="CHEBI:30616"/>
        <dbReference type="ChEBI" id="CHEBI:83421"/>
        <dbReference type="ChEBI" id="CHEBI:456216"/>
        <dbReference type="EC" id="2.7.11.1"/>
    </reaction>
</comment>
<dbReference type="EC" id="2.7.11.1" evidence="2"/>
<dbReference type="EMBL" id="PGCJ01000935">
    <property type="protein sequence ID" value="PLW13917.1"/>
    <property type="molecule type" value="Genomic_DNA"/>
</dbReference>
<keyword evidence="15" id="KW-1185">Reference proteome</keyword>
<dbReference type="FunFam" id="3.30.200.20:FF:000705">
    <property type="entry name" value="Non-specific serine/threonine protein kinase"/>
    <property type="match status" value="1"/>
</dbReference>
<dbReference type="STRING" id="200324.A0A2N5SKZ5"/>
<dbReference type="InterPro" id="IPR011993">
    <property type="entry name" value="PH-like_dom_sf"/>
</dbReference>
<gene>
    <name evidence="14" type="ORF">PCANC_20281</name>
</gene>
<protein>
    <recommendedName>
        <fullName evidence="2">non-specific serine/threonine protein kinase</fullName>
        <ecNumber evidence="2">2.7.11.1</ecNumber>
    </recommendedName>
</protein>
<feature type="region of interest" description="Disordered" evidence="10">
    <location>
        <begin position="210"/>
        <end position="380"/>
    </location>
</feature>
<reference evidence="14 15" key="1">
    <citation type="submission" date="2017-11" db="EMBL/GenBank/DDBJ databases">
        <title>De novo assembly and phasing of dikaryotic genomes from two isolates of Puccinia coronata f. sp. avenae, the causal agent of oat crown rust.</title>
        <authorList>
            <person name="Miller M.E."/>
            <person name="Zhang Y."/>
            <person name="Omidvar V."/>
            <person name="Sperschneider J."/>
            <person name="Schwessinger B."/>
            <person name="Raley C."/>
            <person name="Palmer J.M."/>
            <person name="Garnica D."/>
            <person name="Upadhyaya N."/>
            <person name="Rathjen J."/>
            <person name="Taylor J.M."/>
            <person name="Park R.F."/>
            <person name="Dodds P.N."/>
            <person name="Hirsch C.D."/>
            <person name="Kianian S.F."/>
            <person name="Figueroa M."/>
        </authorList>
    </citation>
    <scope>NUCLEOTIDE SEQUENCE [LARGE SCALE GENOMIC DNA]</scope>
    <source>
        <strain evidence="14">12NC29</strain>
    </source>
</reference>